<sequence length="516" mass="55766">MCAAGAVLVSSVVTGTVAAEPSRGGPPVGGPGSALDWQPCTGDAQQGFDCATTQVPLDYSGFRAGRPTLELAVIRARATGPGRRIGSLFFNPGGPGGAGTVGLPAQYEKFPEELRQRFDIVSWDPRGIGESTAVRCFTDTEEAENWIADVPPFPVGRQQRKEFIAAYADLGRRCEQRVPELLRHVSTADTARDLDWLRRAVGEKQLRYWGVSYGTFLGATYANLFPSKVGRLVLDGNVGPRAWANNGSRQEPRLSTFLRLESDLGSAATLGQFLDLCGRASASRCAFSADSPAKTRAKFDELMRRLAQRPQGAWTYAKTVSEVRGGLYTVHPGWTDTADTLQALWEGRTPEEPEAPPGHPSYPGFEQPLAVLCAESPNPRDPQRYAELDRFSAKRAGDLGHWWAWANEPCSTWPATAADKYLGPWNRPTAHPILVVNPTYDPATPYQDGEAMARELADARLLTLKGYGHTALDNPSSCVGRHAVRYFLGGALPPAGATCEQDTPPFAATAAAHTGR</sequence>
<evidence type="ECO:0000256" key="2">
    <source>
        <dbReference type="ARBA" id="ARBA00022729"/>
    </source>
</evidence>
<keyword evidence="6" id="KW-1185">Reference proteome</keyword>
<proteinExistence type="inferred from homology"/>
<reference evidence="5 6" key="1">
    <citation type="journal article" date="2019" name="Int. J. Syst. Evol. Microbiol.">
        <title>The Global Catalogue of Microorganisms (GCM) 10K type strain sequencing project: providing services to taxonomists for standard genome sequencing and annotation.</title>
        <authorList>
            <consortium name="The Broad Institute Genomics Platform"/>
            <consortium name="The Broad Institute Genome Sequencing Center for Infectious Disease"/>
            <person name="Wu L."/>
            <person name="Ma J."/>
        </authorList>
    </citation>
    <scope>NUCLEOTIDE SEQUENCE [LARGE SCALE GENOMIC DNA]</scope>
    <source>
        <strain evidence="5 6">JCM 4524</strain>
    </source>
</reference>
<dbReference type="EMBL" id="BAAASJ010000104">
    <property type="protein sequence ID" value="GAA2654572.1"/>
    <property type="molecule type" value="Genomic_DNA"/>
</dbReference>
<dbReference type="SUPFAM" id="SSF53474">
    <property type="entry name" value="alpha/beta-Hydrolases"/>
    <property type="match status" value="1"/>
</dbReference>
<evidence type="ECO:0000259" key="4">
    <source>
        <dbReference type="Pfam" id="PF08386"/>
    </source>
</evidence>
<feature type="domain" description="Peptidase S33 tripeptidyl aminopeptidase-like C-terminal" evidence="4">
    <location>
        <begin position="400"/>
        <end position="499"/>
    </location>
</feature>
<dbReference type="Gene3D" id="3.40.50.1820">
    <property type="entry name" value="alpha/beta hydrolase"/>
    <property type="match status" value="1"/>
</dbReference>
<organism evidence="5 6">
    <name type="scientific">Streptomyces vastus</name>
    <dbReference type="NCBI Taxonomy" id="285451"/>
    <lineage>
        <taxon>Bacteria</taxon>
        <taxon>Bacillati</taxon>
        <taxon>Actinomycetota</taxon>
        <taxon>Actinomycetes</taxon>
        <taxon>Kitasatosporales</taxon>
        <taxon>Streptomycetaceae</taxon>
        <taxon>Streptomyces</taxon>
    </lineage>
</organism>
<keyword evidence="3 5" id="KW-0378">Hydrolase</keyword>
<keyword evidence="2" id="KW-0732">Signal</keyword>
<accession>A0ABN3RP00</accession>
<dbReference type="PANTHER" id="PTHR43248">
    <property type="entry name" value="2-SUCCINYL-6-HYDROXY-2,4-CYCLOHEXADIENE-1-CARBOXYLATE SYNTHASE"/>
    <property type="match status" value="1"/>
</dbReference>
<evidence type="ECO:0000256" key="3">
    <source>
        <dbReference type="ARBA" id="ARBA00022801"/>
    </source>
</evidence>
<name>A0ABN3RP00_9ACTN</name>
<dbReference type="InterPro" id="IPR051601">
    <property type="entry name" value="Serine_prot/Carboxylest_S33"/>
</dbReference>
<dbReference type="Proteomes" id="UP001500151">
    <property type="component" value="Unassembled WGS sequence"/>
</dbReference>
<gene>
    <name evidence="5" type="ORF">GCM10010307_66820</name>
</gene>
<dbReference type="InterPro" id="IPR029058">
    <property type="entry name" value="AB_hydrolase_fold"/>
</dbReference>
<evidence type="ECO:0000313" key="5">
    <source>
        <dbReference type="EMBL" id="GAA2654572.1"/>
    </source>
</evidence>
<comment type="caution">
    <text evidence="5">The sequence shown here is derived from an EMBL/GenBank/DDBJ whole genome shotgun (WGS) entry which is preliminary data.</text>
</comment>
<evidence type="ECO:0000256" key="1">
    <source>
        <dbReference type="ARBA" id="ARBA00010088"/>
    </source>
</evidence>
<dbReference type="InterPro" id="IPR013595">
    <property type="entry name" value="Pept_S33_TAP-like_C"/>
</dbReference>
<dbReference type="PANTHER" id="PTHR43248:SF29">
    <property type="entry name" value="TRIPEPTIDYL AMINOPEPTIDASE"/>
    <property type="match status" value="1"/>
</dbReference>
<protein>
    <submittedName>
        <fullName evidence="5">Alpha/beta hydrolase</fullName>
    </submittedName>
</protein>
<evidence type="ECO:0000313" key="6">
    <source>
        <dbReference type="Proteomes" id="UP001500151"/>
    </source>
</evidence>
<dbReference type="Pfam" id="PF08386">
    <property type="entry name" value="Abhydrolase_4"/>
    <property type="match status" value="1"/>
</dbReference>
<dbReference type="GO" id="GO:0016787">
    <property type="term" value="F:hydrolase activity"/>
    <property type="evidence" value="ECO:0007669"/>
    <property type="project" value="UniProtKB-KW"/>
</dbReference>
<comment type="similarity">
    <text evidence="1">Belongs to the peptidase S33 family.</text>
</comment>